<evidence type="ECO:0000313" key="5">
    <source>
        <dbReference type="Proteomes" id="UP000681967"/>
    </source>
</evidence>
<dbReference type="EMBL" id="CAJOBH010076580">
    <property type="protein sequence ID" value="CAF4497175.1"/>
    <property type="molecule type" value="Genomic_DNA"/>
</dbReference>
<dbReference type="EMBL" id="CAJOBJ010116025">
    <property type="protein sequence ID" value="CAF4653833.1"/>
    <property type="molecule type" value="Genomic_DNA"/>
</dbReference>
<dbReference type="Proteomes" id="UP000681720">
    <property type="component" value="Unassembled WGS sequence"/>
</dbReference>
<feature type="non-terminal residue" evidence="4">
    <location>
        <position position="43"/>
    </location>
</feature>
<evidence type="ECO:0000313" key="1">
    <source>
        <dbReference type="EMBL" id="CAF4497175.1"/>
    </source>
</evidence>
<gene>
    <name evidence="1" type="ORF">BYL167_LOCUS35835</name>
    <name evidence="4" type="ORF">BYL167_LOCUS48161</name>
    <name evidence="2" type="ORF">GIL414_LOCUS41180</name>
    <name evidence="3" type="ORF">GIL414_LOCUS44316</name>
</gene>
<dbReference type="EMBL" id="CAJOBJ010133437">
    <property type="protein sequence ID" value="CAF4731961.1"/>
    <property type="molecule type" value="Genomic_DNA"/>
</dbReference>
<protein>
    <submittedName>
        <fullName evidence="4">Uncharacterized protein</fullName>
    </submittedName>
</protein>
<reference evidence="4" key="1">
    <citation type="submission" date="2021-02" db="EMBL/GenBank/DDBJ databases">
        <authorList>
            <person name="Nowell W R."/>
        </authorList>
    </citation>
    <scope>NUCLEOTIDE SEQUENCE</scope>
</reference>
<comment type="caution">
    <text evidence="4">The sequence shown here is derived from an EMBL/GenBank/DDBJ whole genome shotgun (WGS) entry which is preliminary data.</text>
</comment>
<evidence type="ECO:0000313" key="3">
    <source>
        <dbReference type="EMBL" id="CAF4731961.1"/>
    </source>
</evidence>
<accession>A0A8S3B9C7</accession>
<sequence>MNIRKTNRNIDIRIKIEPTKGIPTRFLAPAALPEPLVDMLIKQ</sequence>
<dbReference type="EMBL" id="CAJOBH010140206">
    <property type="protein sequence ID" value="CAF4801417.1"/>
    <property type="molecule type" value="Genomic_DNA"/>
</dbReference>
<name>A0A8S3B9C7_9BILA</name>
<evidence type="ECO:0000313" key="4">
    <source>
        <dbReference type="EMBL" id="CAF4801417.1"/>
    </source>
</evidence>
<evidence type="ECO:0000313" key="2">
    <source>
        <dbReference type="EMBL" id="CAF4653833.1"/>
    </source>
</evidence>
<dbReference type="AlphaFoldDB" id="A0A8S3B9C7"/>
<dbReference type="Proteomes" id="UP000681967">
    <property type="component" value="Unassembled WGS sequence"/>
</dbReference>
<organism evidence="4 5">
    <name type="scientific">Rotaria magnacalcarata</name>
    <dbReference type="NCBI Taxonomy" id="392030"/>
    <lineage>
        <taxon>Eukaryota</taxon>
        <taxon>Metazoa</taxon>
        <taxon>Spiralia</taxon>
        <taxon>Gnathifera</taxon>
        <taxon>Rotifera</taxon>
        <taxon>Eurotatoria</taxon>
        <taxon>Bdelloidea</taxon>
        <taxon>Philodinida</taxon>
        <taxon>Philodinidae</taxon>
        <taxon>Rotaria</taxon>
    </lineage>
</organism>
<proteinExistence type="predicted"/>